<protein>
    <submittedName>
        <fullName evidence="9">Uncharacterized protein</fullName>
    </submittedName>
</protein>
<evidence type="ECO:0000256" key="4">
    <source>
        <dbReference type="ARBA" id="ARBA00022679"/>
    </source>
</evidence>
<evidence type="ECO:0000256" key="1">
    <source>
        <dbReference type="ARBA" id="ARBA00004651"/>
    </source>
</evidence>
<feature type="transmembrane region" description="Helical" evidence="8">
    <location>
        <begin position="362"/>
        <end position="384"/>
    </location>
</feature>
<keyword evidence="6 8" id="KW-1133">Transmembrane helix</keyword>
<evidence type="ECO:0000256" key="3">
    <source>
        <dbReference type="ARBA" id="ARBA00022676"/>
    </source>
</evidence>
<feature type="transmembrane region" description="Helical" evidence="8">
    <location>
        <begin position="111"/>
        <end position="132"/>
    </location>
</feature>
<name>A0A0E9M0N9_9BACT</name>
<dbReference type="AlphaFoldDB" id="A0A0E9M0N9"/>
<evidence type="ECO:0000256" key="8">
    <source>
        <dbReference type="SAM" id="Phobius"/>
    </source>
</evidence>
<gene>
    <name evidence="9" type="ORF">JCM15548_13720</name>
</gene>
<organism evidence="9 10">
    <name type="scientific">Geofilum rubicundum JCM 15548</name>
    <dbReference type="NCBI Taxonomy" id="1236989"/>
    <lineage>
        <taxon>Bacteria</taxon>
        <taxon>Pseudomonadati</taxon>
        <taxon>Bacteroidota</taxon>
        <taxon>Bacteroidia</taxon>
        <taxon>Marinilabiliales</taxon>
        <taxon>Marinilabiliaceae</taxon>
        <taxon>Geofilum</taxon>
    </lineage>
</organism>
<comment type="subcellular location">
    <subcellularLocation>
        <location evidence="1">Cell membrane</location>
        <topology evidence="1">Multi-pass membrane protein</topology>
    </subcellularLocation>
</comment>
<feature type="transmembrane region" description="Helical" evidence="8">
    <location>
        <begin position="185"/>
        <end position="218"/>
    </location>
</feature>
<accession>A0A0E9M0N9</accession>
<keyword evidence="2" id="KW-1003">Cell membrane</keyword>
<dbReference type="GO" id="GO:0005886">
    <property type="term" value="C:plasma membrane"/>
    <property type="evidence" value="ECO:0007669"/>
    <property type="project" value="UniProtKB-SubCell"/>
</dbReference>
<proteinExistence type="predicted"/>
<dbReference type="STRING" id="1236989.JCM15548_13720"/>
<feature type="transmembrane region" description="Helical" evidence="8">
    <location>
        <begin position="266"/>
        <end position="291"/>
    </location>
</feature>
<dbReference type="PANTHER" id="PTHR33908">
    <property type="entry name" value="MANNOSYLTRANSFERASE YKCB-RELATED"/>
    <property type="match status" value="1"/>
</dbReference>
<dbReference type="GO" id="GO:0016763">
    <property type="term" value="F:pentosyltransferase activity"/>
    <property type="evidence" value="ECO:0007669"/>
    <property type="project" value="TreeGrafter"/>
</dbReference>
<feature type="transmembrane region" description="Helical" evidence="8">
    <location>
        <begin position="390"/>
        <end position="409"/>
    </location>
</feature>
<evidence type="ECO:0000313" key="9">
    <source>
        <dbReference type="EMBL" id="GAO31367.1"/>
    </source>
</evidence>
<dbReference type="InterPro" id="IPR050297">
    <property type="entry name" value="LipidA_mod_glycosyltrf_83"/>
</dbReference>
<dbReference type="PANTHER" id="PTHR33908:SF11">
    <property type="entry name" value="MEMBRANE PROTEIN"/>
    <property type="match status" value="1"/>
</dbReference>
<comment type="caution">
    <text evidence="9">The sequence shown here is derived from an EMBL/GenBank/DDBJ whole genome shotgun (WGS) entry which is preliminary data.</text>
</comment>
<feature type="transmembrane region" description="Helical" evidence="8">
    <location>
        <begin position="303"/>
        <end position="325"/>
    </location>
</feature>
<feature type="transmembrane region" description="Helical" evidence="8">
    <location>
        <begin position="161"/>
        <end position="179"/>
    </location>
</feature>
<feature type="transmembrane region" description="Helical" evidence="8">
    <location>
        <begin position="138"/>
        <end position="154"/>
    </location>
</feature>
<reference evidence="9 10" key="1">
    <citation type="journal article" date="2015" name="Microbes Environ.">
        <title>Distribution and evolution of nitrogen fixation genes in the phylum bacteroidetes.</title>
        <authorList>
            <person name="Inoue J."/>
            <person name="Oshima K."/>
            <person name="Suda W."/>
            <person name="Sakamoto M."/>
            <person name="Iino T."/>
            <person name="Noda S."/>
            <person name="Hongoh Y."/>
            <person name="Hattori M."/>
            <person name="Ohkuma M."/>
        </authorList>
    </citation>
    <scope>NUCLEOTIDE SEQUENCE [LARGE SCALE GENOMIC DNA]</scope>
    <source>
        <strain evidence="9">JCM 15548</strain>
    </source>
</reference>
<evidence type="ECO:0000256" key="6">
    <source>
        <dbReference type="ARBA" id="ARBA00022989"/>
    </source>
</evidence>
<keyword evidence="5 8" id="KW-0812">Transmembrane</keyword>
<sequence length="439" mass="51401">MRAYGIFLLIIALGLQLKFHSIESKYFWYDEIETIMHTSGIPDKNYDAQFALNEVKNIDFYQDKLRLNTQDYSMYSQITGVFSMPQLTPLHPLLLIFWSKIVGDEFVHYRLFNTFLFFLLLPFLFLLCKTLFKSNESGWIALSLIAVSPFFDIYTKEARYVILWTFFIILNSYFFLKAYENNKKIWWWCYSVSGILLMYASLLSGLLILSQLIVVAIVFKRYYTPFFLSILIITIAYLPWMINIGIHIEEIFQSLQWHKSGQSSSFYTPFIGQFIGFAHVFISFENVIWSYVHIFLTPGGFRFTFDLVLAGIMIILILISFINMLKNGRHVARGIVLSLIIVPLTTFWLYDLIFVGRISFLWRYQVVAFIGILLVVTHFLHYLYTTKNKLFKVIFIVLSLFGIFSIYIVSLNKCYTTLGSCNGWDNFNIAERISHSTGH</sequence>
<dbReference type="GO" id="GO:0009103">
    <property type="term" value="P:lipopolysaccharide biosynthetic process"/>
    <property type="evidence" value="ECO:0007669"/>
    <property type="project" value="UniProtKB-ARBA"/>
</dbReference>
<dbReference type="Proteomes" id="UP000032900">
    <property type="component" value="Unassembled WGS sequence"/>
</dbReference>
<evidence type="ECO:0000256" key="7">
    <source>
        <dbReference type="ARBA" id="ARBA00023136"/>
    </source>
</evidence>
<feature type="transmembrane region" description="Helical" evidence="8">
    <location>
        <begin position="331"/>
        <end position="350"/>
    </location>
</feature>
<evidence type="ECO:0000256" key="2">
    <source>
        <dbReference type="ARBA" id="ARBA00022475"/>
    </source>
</evidence>
<keyword evidence="10" id="KW-1185">Reference proteome</keyword>
<dbReference type="EMBL" id="BAZW01000045">
    <property type="protein sequence ID" value="GAO31367.1"/>
    <property type="molecule type" value="Genomic_DNA"/>
</dbReference>
<keyword evidence="7 8" id="KW-0472">Membrane</keyword>
<keyword evidence="3" id="KW-0328">Glycosyltransferase</keyword>
<feature type="transmembrane region" description="Helical" evidence="8">
    <location>
        <begin position="225"/>
        <end position="246"/>
    </location>
</feature>
<evidence type="ECO:0000313" key="10">
    <source>
        <dbReference type="Proteomes" id="UP000032900"/>
    </source>
</evidence>
<evidence type="ECO:0000256" key="5">
    <source>
        <dbReference type="ARBA" id="ARBA00022692"/>
    </source>
</evidence>
<keyword evidence="4" id="KW-0808">Transferase</keyword>